<proteinExistence type="predicted"/>
<accession>A0A5K3G5G2</accession>
<dbReference type="AlphaFoldDB" id="A0A5K3G5G2"/>
<protein>
    <submittedName>
        <fullName evidence="1">UBC core domain-containing protein</fullName>
    </submittedName>
</protein>
<reference evidence="1" key="1">
    <citation type="submission" date="2019-11" db="UniProtKB">
        <authorList>
            <consortium name="WormBaseParasite"/>
        </authorList>
    </citation>
    <scope>IDENTIFICATION</scope>
</reference>
<dbReference type="WBParaSite" id="MCU_014669-RA">
    <property type="protein sequence ID" value="MCU_014669-RA"/>
    <property type="gene ID" value="MCU_014669"/>
</dbReference>
<sequence length="57" mass="6563">YDASLEGWKRACGVLCIFVRWLIEASDKLRIRALNRENSLTSQLDAKSKECGESMWN</sequence>
<name>A0A5K3G5G2_MESCO</name>
<evidence type="ECO:0000313" key="1">
    <source>
        <dbReference type="WBParaSite" id="MCU_014669-RA"/>
    </source>
</evidence>
<organism evidence="1">
    <name type="scientific">Mesocestoides corti</name>
    <name type="common">Flatworm</name>
    <dbReference type="NCBI Taxonomy" id="53468"/>
    <lineage>
        <taxon>Eukaryota</taxon>
        <taxon>Metazoa</taxon>
        <taxon>Spiralia</taxon>
        <taxon>Lophotrochozoa</taxon>
        <taxon>Platyhelminthes</taxon>
        <taxon>Cestoda</taxon>
        <taxon>Eucestoda</taxon>
        <taxon>Cyclophyllidea</taxon>
        <taxon>Mesocestoididae</taxon>
        <taxon>Mesocestoides</taxon>
    </lineage>
</organism>